<keyword evidence="1" id="KW-1133">Transmembrane helix</keyword>
<comment type="caution">
    <text evidence="2">The sequence shown here is derived from an EMBL/GenBank/DDBJ whole genome shotgun (WGS) entry which is preliminary data.</text>
</comment>
<gene>
    <name evidence="2" type="ORF">PGO_120190</name>
</gene>
<dbReference type="InterPro" id="IPR008780">
    <property type="entry name" value="Plasmodium_Vir"/>
</dbReference>
<dbReference type="AlphaFoldDB" id="A0A1Y1JLD3"/>
<evidence type="ECO:0000313" key="3">
    <source>
        <dbReference type="Proteomes" id="UP000195521"/>
    </source>
</evidence>
<evidence type="ECO:0000313" key="2">
    <source>
        <dbReference type="EMBL" id="GAW82027.1"/>
    </source>
</evidence>
<dbReference type="RefSeq" id="XP_028544616.1">
    <property type="nucleotide sequence ID" value="XM_028688815.1"/>
</dbReference>
<dbReference type="Pfam" id="PF05795">
    <property type="entry name" value="Plasmodium_Vir"/>
    <property type="match status" value="1"/>
</dbReference>
<organism evidence="2 3">
    <name type="scientific">Plasmodium gonderi</name>
    <dbReference type="NCBI Taxonomy" id="77519"/>
    <lineage>
        <taxon>Eukaryota</taxon>
        <taxon>Sar</taxon>
        <taxon>Alveolata</taxon>
        <taxon>Apicomplexa</taxon>
        <taxon>Aconoidasida</taxon>
        <taxon>Haemosporida</taxon>
        <taxon>Plasmodiidae</taxon>
        <taxon>Plasmodium</taxon>
        <taxon>Plasmodium (Plasmodium)</taxon>
    </lineage>
</organism>
<dbReference type="EMBL" id="BDQF01000013">
    <property type="protein sequence ID" value="GAW82027.1"/>
    <property type="molecule type" value="Genomic_DNA"/>
</dbReference>
<proteinExistence type="predicted"/>
<dbReference type="Proteomes" id="UP000195521">
    <property type="component" value="Unassembled WGS sequence"/>
</dbReference>
<evidence type="ECO:0000256" key="1">
    <source>
        <dbReference type="SAM" id="Phobius"/>
    </source>
</evidence>
<name>A0A1Y1JLD3_PLAGO</name>
<reference evidence="3" key="1">
    <citation type="submission" date="2017-04" db="EMBL/GenBank/DDBJ databases">
        <title>Plasmodium gonderi genome.</title>
        <authorList>
            <person name="Arisue N."/>
            <person name="Honma H."/>
            <person name="Kawai S."/>
            <person name="Tougan T."/>
            <person name="Tanabe K."/>
            <person name="Horii T."/>
        </authorList>
    </citation>
    <scope>NUCLEOTIDE SEQUENCE [LARGE SCALE GENOMIC DNA]</scope>
    <source>
        <strain evidence="3">ATCC 30045</strain>
    </source>
</reference>
<keyword evidence="1" id="KW-0472">Membrane</keyword>
<dbReference type="OrthoDB" id="387985at2759"/>
<sequence length="304" mass="35783">MFTFKLMHIIAYIFKREDLRSVAFYKLLDSENMKSKFIEGQYCSNLSGNFNNIEDIKALCSNYITYLINQAQIWEIVNDYIFDRKILTYWIFEKLFRTHGMDRNKCNDAFAKIQVMWSDVYDHKIHANSCDRLCTYLNGITDAYEYFKGRCNRSNDSICPVSGITYKNYDPQILLEKALCPPYNQKTHKDLSLPESEELIHSGGKKFHDNALSKNGSSEHHELSSVETKPLRTFVNTILGLFLTSMLFGVLYKVNENYNNLYKFYKYHNRSLLHIYICYKLIYCTCTLLSLNLQVHIHRQTVSK</sequence>
<keyword evidence="3" id="KW-1185">Reference proteome</keyword>
<feature type="transmembrane region" description="Helical" evidence="1">
    <location>
        <begin position="272"/>
        <end position="291"/>
    </location>
</feature>
<protein>
    <submittedName>
        <fullName evidence="2">Variable surface protein</fullName>
    </submittedName>
</protein>
<dbReference type="GeneID" id="39748759"/>
<feature type="transmembrane region" description="Helical" evidence="1">
    <location>
        <begin position="233"/>
        <end position="252"/>
    </location>
</feature>
<keyword evidence="1" id="KW-0812">Transmembrane</keyword>
<accession>A0A1Y1JLD3</accession>